<comment type="caution">
    <text evidence="2">The sequence shown here is derived from an EMBL/GenBank/DDBJ whole genome shotgun (WGS) entry which is preliminary data.</text>
</comment>
<feature type="transmembrane region" description="Helical" evidence="1">
    <location>
        <begin position="100"/>
        <end position="126"/>
    </location>
</feature>
<dbReference type="RefSeq" id="WP_386409281.1">
    <property type="nucleotide sequence ID" value="NZ_JBHTJH010000017.1"/>
</dbReference>
<reference evidence="3" key="1">
    <citation type="journal article" date="2019" name="Int. J. Syst. Evol. Microbiol.">
        <title>The Global Catalogue of Microorganisms (GCM) 10K type strain sequencing project: providing services to taxonomists for standard genome sequencing and annotation.</title>
        <authorList>
            <consortium name="The Broad Institute Genomics Platform"/>
            <consortium name="The Broad Institute Genome Sequencing Center for Infectious Disease"/>
            <person name="Wu L."/>
            <person name="Ma J."/>
        </authorList>
    </citation>
    <scope>NUCLEOTIDE SEQUENCE [LARGE SCALE GENOMIC DNA]</scope>
    <source>
        <strain evidence="3">CCUG 62952</strain>
    </source>
</reference>
<accession>A0ABW3D0E9</accession>
<gene>
    <name evidence="2" type="ORF">ACFQ1M_14065</name>
</gene>
<protein>
    <submittedName>
        <fullName evidence="2">DUF2975 domain-containing protein</fullName>
    </submittedName>
</protein>
<feature type="transmembrane region" description="Helical" evidence="1">
    <location>
        <begin position="68"/>
        <end position="88"/>
    </location>
</feature>
<feature type="transmembrane region" description="Helical" evidence="1">
    <location>
        <begin position="138"/>
        <end position="158"/>
    </location>
</feature>
<keyword evidence="1" id="KW-0472">Membrane</keyword>
<proteinExistence type="predicted"/>
<keyword evidence="3" id="KW-1185">Reference proteome</keyword>
<evidence type="ECO:0000256" key="1">
    <source>
        <dbReference type="SAM" id="Phobius"/>
    </source>
</evidence>
<organism evidence="2 3">
    <name type="scientific">Sungkyunkwania multivorans</name>
    <dbReference type="NCBI Taxonomy" id="1173618"/>
    <lineage>
        <taxon>Bacteria</taxon>
        <taxon>Pseudomonadati</taxon>
        <taxon>Bacteroidota</taxon>
        <taxon>Flavobacteriia</taxon>
        <taxon>Flavobacteriales</taxon>
        <taxon>Flavobacteriaceae</taxon>
        <taxon>Sungkyunkwania</taxon>
    </lineage>
</organism>
<evidence type="ECO:0000313" key="2">
    <source>
        <dbReference type="EMBL" id="MFD0863335.1"/>
    </source>
</evidence>
<keyword evidence="1" id="KW-0812">Transmembrane</keyword>
<name>A0ABW3D0E9_9FLAO</name>
<evidence type="ECO:0000313" key="3">
    <source>
        <dbReference type="Proteomes" id="UP001596978"/>
    </source>
</evidence>
<dbReference type="Pfam" id="PF11188">
    <property type="entry name" value="DUF2975"/>
    <property type="match status" value="1"/>
</dbReference>
<dbReference type="Proteomes" id="UP001596978">
    <property type="component" value="Unassembled WGS sequence"/>
</dbReference>
<feature type="transmembrane region" description="Helical" evidence="1">
    <location>
        <begin position="9"/>
        <end position="27"/>
    </location>
</feature>
<sequence>MKTIALLKILINIFFGFFLLLLAYNIWEGLIFMIQSPEEMSNFWMLEAYGQTESSVRLVQLHLLFETIPYIPFALGILFARNIVAAFVRKEFFSVTVTRNFRNAGILFLVASVLMIVQHMIGMAILGRPTVNLIIGHHFSYAFLIIIGLLFIFFGHVFSRARELEQENELTI</sequence>
<dbReference type="EMBL" id="JBHTJH010000017">
    <property type="protein sequence ID" value="MFD0863335.1"/>
    <property type="molecule type" value="Genomic_DNA"/>
</dbReference>
<dbReference type="InterPro" id="IPR021354">
    <property type="entry name" value="DUF2975"/>
</dbReference>
<keyword evidence="1" id="KW-1133">Transmembrane helix</keyword>